<gene>
    <name evidence="1" type="ORF">PS718_01345</name>
</gene>
<dbReference type="AlphaFoldDB" id="A0A5E7B5Q4"/>
<name>A0A5E7B5Q4_PSEFL</name>
<proteinExistence type="predicted"/>
<reference evidence="1 2" key="1">
    <citation type="submission" date="2019-09" db="EMBL/GenBank/DDBJ databases">
        <authorList>
            <person name="Chandra G."/>
            <person name="Truman W A."/>
        </authorList>
    </citation>
    <scope>NUCLEOTIDE SEQUENCE [LARGE SCALE GENOMIC DNA]</scope>
    <source>
        <strain evidence="1">PS718</strain>
    </source>
</reference>
<sequence>MKHRRLFITLRLALMHAMGPLFIEKKRKQNCRYIPINMRSRICLCAITEQKTQSNQAFN</sequence>
<dbReference type="EMBL" id="CABVHX010000004">
    <property type="protein sequence ID" value="VVN84074.1"/>
    <property type="molecule type" value="Genomic_DNA"/>
</dbReference>
<protein>
    <submittedName>
        <fullName evidence="1">Uncharacterized protein</fullName>
    </submittedName>
</protein>
<evidence type="ECO:0000313" key="2">
    <source>
        <dbReference type="Proteomes" id="UP000325375"/>
    </source>
</evidence>
<accession>A0A5E7B5Q4</accession>
<dbReference type="Proteomes" id="UP000325375">
    <property type="component" value="Unassembled WGS sequence"/>
</dbReference>
<organism evidence="1 2">
    <name type="scientific">Pseudomonas fluorescens</name>
    <dbReference type="NCBI Taxonomy" id="294"/>
    <lineage>
        <taxon>Bacteria</taxon>
        <taxon>Pseudomonadati</taxon>
        <taxon>Pseudomonadota</taxon>
        <taxon>Gammaproteobacteria</taxon>
        <taxon>Pseudomonadales</taxon>
        <taxon>Pseudomonadaceae</taxon>
        <taxon>Pseudomonas</taxon>
    </lineage>
</organism>
<evidence type="ECO:0000313" key="1">
    <source>
        <dbReference type="EMBL" id="VVN84074.1"/>
    </source>
</evidence>